<accession>F8E255</accession>
<dbReference type="KEGG" id="crd:CRES_1016"/>
<dbReference type="NCBIfam" id="NF008528">
    <property type="entry name" value="PRK11463.1-2"/>
    <property type="match status" value="1"/>
</dbReference>
<protein>
    <submittedName>
        <fullName evidence="3">Membrane protein</fullName>
    </submittedName>
</protein>
<dbReference type="EMBL" id="CP002857">
    <property type="protein sequence ID" value="AEI09372.1"/>
    <property type="molecule type" value="Genomic_DNA"/>
</dbReference>
<feature type="transmembrane region" description="Helical" evidence="2">
    <location>
        <begin position="107"/>
        <end position="133"/>
    </location>
</feature>
<evidence type="ECO:0000256" key="2">
    <source>
        <dbReference type="SAM" id="Phobius"/>
    </source>
</evidence>
<feature type="transmembrane region" description="Helical" evidence="2">
    <location>
        <begin position="43"/>
        <end position="62"/>
    </location>
</feature>
<keyword evidence="2" id="KW-0812">Transmembrane</keyword>
<proteinExistence type="predicted"/>
<dbReference type="InterPro" id="IPR007313">
    <property type="entry name" value="FxsA"/>
</dbReference>
<organism evidence="3 4">
    <name type="scientific">Corynebacterium resistens (strain DSM 45100 / JCM 12819 / GTC 2026 / SICGH 158)</name>
    <dbReference type="NCBI Taxonomy" id="662755"/>
    <lineage>
        <taxon>Bacteria</taxon>
        <taxon>Bacillati</taxon>
        <taxon>Actinomycetota</taxon>
        <taxon>Actinomycetes</taxon>
        <taxon>Mycobacteriales</taxon>
        <taxon>Corynebacteriaceae</taxon>
        <taxon>Corynebacterium</taxon>
    </lineage>
</organism>
<dbReference type="Pfam" id="PF04186">
    <property type="entry name" value="FxsA"/>
    <property type="match status" value="1"/>
</dbReference>
<dbReference type="STRING" id="662755.CRES_1016"/>
<sequence length="190" mass="20430">MSYARSTRARRPAITTAGHRTPTSDGSDSDRHLGECISAMPQFLLGYLLIEFVTFIALGWAIGFGWALLVVLGLFILGIAVAMWQMRSLATRVTQRTDRPGALTGDAALSCVGAVLVALPGIVSSVLGLLFLLPPTRSLLRRSISARAQRALQNFGGSSFITVSGFGAPQSKDIPGWGQVIDHRDDEFDR</sequence>
<keyword evidence="2" id="KW-0472">Membrane</keyword>
<dbReference type="eggNOG" id="COG3030">
    <property type="taxonomic scope" value="Bacteria"/>
</dbReference>
<keyword evidence="4" id="KW-1185">Reference proteome</keyword>
<dbReference type="PANTHER" id="PTHR35335">
    <property type="entry name" value="UPF0716 PROTEIN FXSA"/>
    <property type="match status" value="1"/>
</dbReference>
<feature type="region of interest" description="Disordered" evidence="1">
    <location>
        <begin position="1"/>
        <end position="30"/>
    </location>
</feature>
<dbReference type="GO" id="GO:0016020">
    <property type="term" value="C:membrane"/>
    <property type="evidence" value="ECO:0007669"/>
    <property type="project" value="InterPro"/>
</dbReference>
<reference evidence="3 4" key="1">
    <citation type="journal article" date="2012" name="BMC Genomics">
        <title>Complete genome sequence, lifestyle, and multi-drug resistance of the human pathogen Corynebacterium resistens DSM 45100 isolated from blood samples of a leukemia patient.</title>
        <authorList>
            <person name="Schroder J."/>
            <person name="Maus I."/>
            <person name="Meyer K."/>
            <person name="Wordemann S."/>
            <person name="Blom J."/>
            <person name="Jaenicke S."/>
            <person name="Schneider J."/>
            <person name="Trost E."/>
            <person name="Tauch A."/>
        </authorList>
    </citation>
    <scope>NUCLEOTIDE SEQUENCE [LARGE SCALE GENOMIC DNA]</scope>
    <source>
        <strain evidence="4">DSM 45100 / JCM 12819 / CCUG 50093 / GTC 2026 / SICGH 158</strain>
    </source>
</reference>
<evidence type="ECO:0000313" key="4">
    <source>
        <dbReference type="Proteomes" id="UP000000492"/>
    </source>
</evidence>
<evidence type="ECO:0000256" key="1">
    <source>
        <dbReference type="SAM" id="MobiDB-lite"/>
    </source>
</evidence>
<feature type="transmembrane region" description="Helical" evidence="2">
    <location>
        <begin position="68"/>
        <end position="86"/>
    </location>
</feature>
<keyword evidence="2" id="KW-1133">Transmembrane helix</keyword>
<dbReference type="AlphaFoldDB" id="F8E255"/>
<gene>
    <name evidence="3" type="ordered locus">CRES_1016</name>
</gene>
<dbReference type="HOGENOM" id="CLU_085083_3_1_11"/>
<dbReference type="PANTHER" id="PTHR35335:SF1">
    <property type="entry name" value="UPF0716 PROTEIN FXSA"/>
    <property type="match status" value="1"/>
</dbReference>
<name>F8E255_CORRG</name>
<evidence type="ECO:0000313" key="3">
    <source>
        <dbReference type="EMBL" id="AEI09372.1"/>
    </source>
</evidence>
<dbReference type="Proteomes" id="UP000000492">
    <property type="component" value="Chromosome"/>
</dbReference>